<protein>
    <submittedName>
        <fullName evidence="1">Uncharacterized protein</fullName>
    </submittedName>
</protein>
<dbReference type="EMBL" id="MWLD01000045">
    <property type="protein sequence ID" value="OOV34072.1"/>
    <property type="molecule type" value="Genomic_DNA"/>
</dbReference>
<comment type="caution">
    <text evidence="1">The sequence shown here is derived from an EMBL/GenBank/DDBJ whole genome shotgun (WGS) entry which is preliminary data.</text>
</comment>
<accession>A0A1T1CZM0</accession>
<evidence type="ECO:0000313" key="2">
    <source>
        <dbReference type="Proteomes" id="UP000242636"/>
    </source>
</evidence>
<dbReference type="AlphaFoldDB" id="A0A1T1CZM0"/>
<keyword evidence="2" id="KW-1185">Reference proteome</keyword>
<dbReference type="Proteomes" id="UP000242636">
    <property type="component" value="Unassembled WGS sequence"/>
</dbReference>
<reference evidence="1 2" key="1">
    <citation type="submission" date="2017-02" db="EMBL/GenBank/DDBJ databases">
        <title>Draft Genome Sequences of 'Candidatus Synechococcus spongiarum', Cyanobacterial Symbionts of the Mediterranean Sponge Aplysina aerophoba from two locations.</title>
        <authorList>
            <person name="Slaby B.M."/>
            <person name="Hentschel U."/>
        </authorList>
    </citation>
    <scope>NUCLEOTIDE SEQUENCE [LARGE SCALE GENOMIC DNA]</scope>
    <source>
        <strain evidence="1">LMB bulk15M</strain>
    </source>
</reference>
<name>A0A1T1CZM0_9SYNE</name>
<proteinExistence type="predicted"/>
<feature type="non-terminal residue" evidence="1">
    <location>
        <position position="92"/>
    </location>
</feature>
<gene>
    <name evidence="1" type="ORF">BV61_03400</name>
</gene>
<organism evidence="1 2">
    <name type="scientific">Candidatus Synechococcus spongiarum LMB bulk15M</name>
    <dbReference type="NCBI Taxonomy" id="1943582"/>
    <lineage>
        <taxon>Bacteria</taxon>
        <taxon>Bacillati</taxon>
        <taxon>Cyanobacteriota</taxon>
        <taxon>Cyanophyceae</taxon>
        <taxon>Synechococcales</taxon>
        <taxon>Synechococcaceae</taxon>
        <taxon>Synechococcus</taxon>
    </lineage>
</organism>
<sequence length="92" mass="9311">MLLGVPGLFTAAPGLVVATPALLLGAFGLPTPVQAHSGKDEFGRLIKGRHDLPVPADLTVTSTSSGSTASITATWNSATGANCYGISYRNIA</sequence>
<evidence type="ECO:0000313" key="1">
    <source>
        <dbReference type="EMBL" id="OOV34072.1"/>
    </source>
</evidence>